<reference evidence="3" key="2">
    <citation type="journal article" date="2017" name="J. Anim. Genet.">
        <title>Multiple reference genome sequences of hot pepper reveal the massive evolution of plant disease resistance genes by retroduplication.</title>
        <authorList>
            <person name="Kim S."/>
            <person name="Park J."/>
            <person name="Yeom S.-I."/>
            <person name="Kim Y.-M."/>
            <person name="Seo E."/>
            <person name="Kim K.-T."/>
            <person name="Kim M.-S."/>
            <person name="Lee J.M."/>
            <person name="Cheong K."/>
            <person name="Shin H.-S."/>
            <person name="Kim S.-B."/>
            <person name="Han K."/>
            <person name="Lee J."/>
            <person name="Park M."/>
            <person name="Lee H.-A."/>
            <person name="Lee H.-Y."/>
            <person name="Lee Y."/>
            <person name="Oh S."/>
            <person name="Lee J.H."/>
            <person name="Choi E."/>
            <person name="Choi E."/>
            <person name="Lee S.E."/>
            <person name="Jeon J."/>
            <person name="Kim H."/>
            <person name="Choi G."/>
            <person name="Song H."/>
            <person name="Lee J."/>
            <person name="Lee S.-C."/>
            <person name="Kwon J.-K."/>
            <person name="Lee H.-Y."/>
            <person name="Koo N."/>
            <person name="Hong Y."/>
            <person name="Kim R.W."/>
            <person name="Kang W.-H."/>
            <person name="Huh J.H."/>
            <person name="Kang B.-C."/>
            <person name="Yang T.-J."/>
            <person name="Lee Y.-H."/>
            <person name="Bennetzen J.L."/>
            <person name="Choi D."/>
        </authorList>
    </citation>
    <scope>NUCLEOTIDE SEQUENCE [LARGE SCALE GENOMIC DNA]</scope>
    <source>
        <strain evidence="3">cv. PBC81</strain>
    </source>
</reference>
<dbReference type="AlphaFoldDB" id="A0A2G2VQQ3"/>
<gene>
    <name evidence="2" type="ORF">CQW23_27100</name>
</gene>
<evidence type="ECO:0000313" key="3">
    <source>
        <dbReference type="Proteomes" id="UP000224567"/>
    </source>
</evidence>
<comment type="caution">
    <text evidence="2">The sequence shown here is derived from an EMBL/GenBank/DDBJ whole genome shotgun (WGS) entry which is preliminary data.</text>
</comment>
<evidence type="ECO:0000256" key="1">
    <source>
        <dbReference type="SAM" id="MobiDB-lite"/>
    </source>
</evidence>
<dbReference type="STRING" id="33114.A0A2G2VQQ3"/>
<accession>A0A2G2VQQ3</accession>
<evidence type="ECO:0000313" key="2">
    <source>
        <dbReference type="EMBL" id="PHT35300.1"/>
    </source>
</evidence>
<reference evidence="2 3" key="1">
    <citation type="journal article" date="2017" name="Genome Biol.">
        <title>New reference genome sequences of hot pepper reveal the massive evolution of plant disease-resistance genes by retroduplication.</title>
        <authorList>
            <person name="Kim S."/>
            <person name="Park J."/>
            <person name="Yeom S.I."/>
            <person name="Kim Y.M."/>
            <person name="Seo E."/>
            <person name="Kim K.T."/>
            <person name="Kim M.S."/>
            <person name="Lee J.M."/>
            <person name="Cheong K."/>
            <person name="Shin H.S."/>
            <person name="Kim S.B."/>
            <person name="Han K."/>
            <person name="Lee J."/>
            <person name="Park M."/>
            <person name="Lee H.A."/>
            <person name="Lee H.Y."/>
            <person name="Lee Y."/>
            <person name="Oh S."/>
            <person name="Lee J.H."/>
            <person name="Choi E."/>
            <person name="Choi E."/>
            <person name="Lee S.E."/>
            <person name="Jeon J."/>
            <person name="Kim H."/>
            <person name="Choi G."/>
            <person name="Song H."/>
            <person name="Lee J."/>
            <person name="Lee S.C."/>
            <person name="Kwon J.K."/>
            <person name="Lee H.Y."/>
            <person name="Koo N."/>
            <person name="Hong Y."/>
            <person name="Kim R.W."/>
            <person name="Kang W.H."/>
            <person name="Huh J.H."/>
            <person name="Kang B.C."/>
            <person name="Yang T.J."/>
            <person name="Lee Y.H."/>
            <person name="Bennetzen J.L."/>
            <person name="Choi D."/>
        </authorList>
    </citation>
    <scope>NUCLEOTIDE SEQUENCE [LARGE SCALE GENOMIC DNA]</scope>
    <source>
        <strain evidence="3">cv. PBC81</strain>
    </source>
</reference>
<proteinExistence type="predicted"/>
<dbReference type="EMBL" id="MLFT02000011">
    <property type="protein sequence ID" value="PHT35300.1"/>
    <property type="molecule type" value="Genomic_DNA"/>
</dbReference>
<protein>
    <submittedName>
        <fullName evidence="2">Uncharacterized protein</fullName>
    </submittedName>
</protein>
<organism evidence="2 3">
    <name type="scientific">Capsicum baccatum</name>
    <name type="common">Peruvian pepper</name>
    <dbReference type="NCBI Taxonomy" id="33114"/>
    <lineage>
        <taxon>Eukaryota</taxon>
        <taxon>Viridiplantae</taxon>
        <taxon>Streptophyta</taxon>
        <taxon>Embryophyta</taxon>
        <taxon>Tracheophyta</taxon>
        <taxon>Spermatophyta</taxon>
        <taxon>Magnoliopsida</taxon>
        <taxon>eudicotyledons</taxon>
        <taxon>Gunneridae</taxon>
        <taxon>Pentapetalae</taxon>
        <taxon>asterids</taxon>
        <taxon>lamiids</taxon>
        <taxon>Solanales</taxon>
        <taxon>Solanaceae</taxon>
        <taxon>Solanoideae</taxon>
        <taxon>Capsiceae</taxon>
        <taxon>Capsicum</taxon>
    </lineage>
</organism>
<name>A0A2G2VQQ3_CAPBA</name>
<keyword evidence="3" id="KW-1185">Reference proteome</keyword>
<sequence>MAQKRKLVETESSGSFSNKERKHSSFPNLNPWPLQQHRAFNHVDDSNNTLLGSGGTAGHIYGYSLCPWVLHGTVAGSVHENAVGSMAGPVRGVLSMDGAGAGKSVKGVLHHTWKALQGSLTPYAADAYRPTQYVEGSVGLPNTIASDTYRPPPYSGSTGSPNTIPAPYQFADTVQANELHQSSGSRGVDAVPSAALAHPSSSVYWNREFCTGLSLFLP</sequence>
<dbReference type="OrthoDB" id="10537630at2759"/>
<dbReference type="Proteomes" id="UP000224567">
    <property type="component" value="Unassembled WGS sequence"/>
</dbReference>
<feature type="region of interest" description="Disordered" evidence="1">
    <location>
        <begin position="1"/>
        <end position="31"/>
    </location>
</feature>